<evidence type="ECO:0000256" key="2">
    <source>
        <dbReference type="SAM" id="SignalP"/>
    </source>
</evidence>
<feature type="region of interest" description="Disordered" evidence="1">
    <location>
        <begin position="143"/>
        <end position="171"/>
    </location>
</feature>
<organism evidence="4 5">
    <name type="scientific">Mycena alexandri</name>
    <dbReference type="NCBI Taxonomy" id="1745969"/>
    <lineage>
        <taxon>Eukaryota</taxon>
        <taxon>Fungi</taxon>
        <taxon>Dikarya</taxon>
        <taxon>Basidiomycota</taxon>
        <taxon>Agaricomycotina</taxon>
        <taxon>Agaricomycetes</taxon>
        <taxon>Agaricomycetidae</taxon>
        <taxon>Agaricales</taxon>
        <taxon>Marasmiineae</taxon>
        <taxon>Mycenaceae</taxon>
        <taxon>Mycena</taxon>
    </lineage>
</organism>
<name>A0AAD6WYJ9_9AGAR</name>
<dbReference type="Proteomes" id="UP001218188">
    <property type="component" value="Unassembled WGS sequence"/>
</dbReference>
<dbReference type="AlphaFoldDB" id="A0AAD6WYJ9"/>
<protein>
    <recommendedName>
        <fullName evidence="3">Bacteriophage T5 Orf172 DNA-binding domain-containing protein</fullName>
    </recommendedName>
</protein>
<dbReference type="InterPro" id="IPR018306">
    <property type="entry name" value="Phage_T5_Orf172_DNA-bd"/>
</dbReference>
<sequence>MNFTPSLIALFLLIYLPHVLATAPYPRPLVTSTHHHKDPKLQIKLHLANGGLYARDSVSSSEAYFVGRLPAFNYDRLVNHTLPLNEFISILDVKIGVAQNVSTRQREYTACEGNGHKRFFSVHTDQRYRLERLMHLDFECHSPRDRKQCSGKRCKKKNTGSSGHLPRSDPLRLSSRVCVPSWSPSENLTRRSYPLMTTTTPSPNPSTPAHPFIS</sequence>
<keyword evidence="2" id="KW-0732">Signal</keyword>
<keyword evidence="5" id="KW-1185">Reference proteome</keyword>
<evidence type="ECO:0000259" key="3">
    <source>
        <dbReference type="Pfam" id="PF10544"/>
    </source>
</evidence>
<feature type="region of interest" description="Disordered" evidence="1">
    <location>
        <begin position="189"/>
        <end position="214"/>
    </location>
</feature>
<evidence type="ECO:0000256" key="1">
    <source>
        <dbReference type="SAM" id="MobiDB-lite"/>
    </source>
</evidence>
<feature type="signal peptide" evidence="2">
    <location>
        <begin position="1"/>
        <end position="21"/>
    </location>
</feature>
<evidence type="ECO:0000313" key="5">
    <source>
        <dbReference type="Proteomes" id="UP001218188"/>
    </source>
</evidence>
<feature type="domain" description="Bacteriophage T5 Orf172 DNA-binding" evidence="3">
    <location>
        <begin position="91"/>
        <end position="147"/>
    </location>
</feature>
<evidence type="ECO:0000313" key="4">
    <source>
        <dbReference type="EMBL" id="KAJ7032198.1"/>
    </source>
</evidence>
<proteinExistence type="predicted"/>
<dbReference type="EMBL" id="JARJCM010000075">
    <property type="protein sequence ID" value="KAJ7032198.1"/>
    <property type="molecule type" value="Genomic_DNA"/>
</dbReference>
<gene>
    <name evidence="4" type="ORF">C8F04DRAFT_1185256</name>
</gene>
<comment type="caution">
    <text evidence="4">The sequence shown here is derived from an EMBL/GenBank/DDBJ whole genome shotgun (WGS) entry which is preliminary data.</text>
</comment>
<dbReference type="Pfam" id="PF10544">
    <property type="entry name" value="T5orf172"/>
    <property type="match status" value="1"/>
</dbReference>
<accession>A0AAD6WYJ9</accession>
<feature type="chain" id="PRO_5042100857" description="Bacteriophage T5 Orf172 DNA-binding domain-containing protein" evidence="2">
    <location>
        <begin position="22"/>
        <end position="214"/>
    </location>
</feature>
<feature type="compositionally biased region" description="Basic residues" evidence="1">
    <location>
        <begin position="149"/>
        <end position="158"/>
    </location>
</feature>
<reference evidence="4" key="1">
    <citation type="submission" date="2023-03" db="EMBL/GenBank/DDBJ databases">
        <title>Massive genome expansion in bonnet fungi (Mycena s.s.) driven by repeated elements and novel gene families across ecological guilds.</title>
        <authorList>
            <consortium name="Lawrence Berkeley National Laboratory"/>
            <person name="Harder C.B."/>
            <person name="Miyauchi S."/>
            <person name="Viragh M."/>
            <person name="Kuo A."/>
            <person name="Thoen E."/>
            <person name="Andreopoulos B."/>
            <person name="Lu D."/>
            <person name="Skrede I."/>
            <person name="Drula E."/>
            <person name="Henrissat B."/>
            <person name="Morin E."/>
            <person name="Kohler A."/>
            <person name="Barry K."/>
            <person name="LaButti K."/>
            <person name="Morin E."/>
            <person name="Salamov A."/>
            <person name="Lipzen A."/>
            <person name="Mereny Z."/>
            <person name="Hegedus B."/>
            <person name="Baldrian P."/>
            <person name="Stursova M."/>
            <person name="Weitz H."/>
            <person name="Taylor A."/>
            <person name="Grigoriev I.V."/>
            <person name="Nagy L.G."/>
            <person name="Martin F."/>
            <person name="Kauserud H."/>
        </authorList>
    </citation>
    <scope>NUCLEOTIDE SEQUENCE</scope>
    <source>
        <strain evidence="4">CBHHK200</strain>
    </source>
</reference>